<organism evidence="3 4">
    <name type="scientific">Arthrobacter livingstonensis</name>
    <dbReference type="NCBI Taxonomy" id="670078"/>
    <lineage>
        <taxon>Bacteria</taxon>
        <taxon>Bacillati</taxon>
        <taxon>Actinomycetota</taxon>
        <taxon>Actinomycetes</taxon>
        <taxon>Micrococcales</taxon>
        <taxon>Micrococcaceae</taxon>
        <taxon>Arthrobacter</taxon>
    </lineage>
</organism>
<reference evidence="3 4" key="1">
    <citation type="submission" date="2018-05" db="EMBL/GenBank/DDBJ databases">
        <title>Genetic diversity of glacier-inhabiting Cryobacterium bacteria in China and description of Cryobacterium mengkeensis sp. nov. and Arthrobacter glacialis sp. nov.</title>
        <authorList>
            <person name="Liu Q."/>
            <person name="Xin Y.-H."/>
        </authorList>
    </citation>
    <scope>NUCLEOTIDE SEQUENCE [LARGE SCALE GENOMIC DNA]</scope>
    <source>
        <strain evidence="3 4">LI2</strain>
    </source>
</reference>
<dbReference type="AlphaFoldDB" id="A0A2V5L4P7"/>
<dbReference type="EMBL" id="QJVD01000030">
    <property type="protein sequence ID" value="PYI65104.1"/>
    <property type="molecule type" value="Genomic_DNA"/>
</dbReference>
<dbReference type="RefSeq" id="WP_110502660.1">
    <property type="nucleotide sequence ID" value="NZ_QJVD01000030.1"/>
</dbReference>
<keyword evidence="4" id="KW-1185">Reference proteome</keyword>
<comment type="caution">
    <text evidence="3">The sequence shown here is derived from an EMBL/GenBank/DDBJ whole genome shotgun (WGS) entry which is preliminary data.</text>
</comment>
<sequence length="704" mass="74407">MGMMDRPGGKKESTPAGTPLLDQTPSQPLEDQKSVRPASAFSHPASANNVVSDAALAALIASDPYADERLPVISDAECARQLATIDDPASWTSDEDVARLIASMPDDGAPGPGNPHLSDHDRTPVPAGPASSSGTAAQGQAAFPFPTADAPWADREQCDPTLSLLSGPADRGRVRVIRASVPDLPAAPRPDNPRNVAWSPVAGADALANLELHNLGQNDLLDYIHAASRLAAFAHAMEVAALAVFSTRRPPLASEMPATPAGKLADAAYRSRYAAAEIMAVHCVGVGTAQYMLENAQTLANNLPGTTSLYREGLLDSIRIKAILAGVENVPAEIQTLIEPMFLPGASRTNPRALTRKIRRLALKNNPETLAVRHEMARSDRRVWFTPLPDGMAQISAVVDAVPAKSLFDSLESWARQAQRDGAQPGGEPSTGATPTGRPSRSLNNYLADTFLDLVHQALLHPAGYCVTCGASSRGCGSGAGSARSSDGNGGTGNGACGSDAAAPSPYGSVSKPGTGGKDSHPVPEAWFKARIPAKIEVVVPVLTLMHQSEEPGYLQGYGPIPPGQARELAAGSYWWERLLTDPATSARLSVGRQRYHPPADIAAEVRRRDPVCTGIGCDHPAATCELDHTVPFWMNRYGPGGTLLPKGETSVENLRPRDVFCHQLKDVPDTGWTVEPHGPGQTKTTTPTGRIYIQAQTEEPCPF</sequence>
<dbReference type="Pfam" id="PF02720">
    <property type="entry name" value="DUF222"/>
    <property type="match status" value="1"/>
</dbReference>
<feature type="compositionally biased region" description="Low complexity" evidence="1">
    <location>
        <begin position="124"/>
        <end position="138"/>
    </location>
</feature>
<dbReference type="Proteomes" id="UP000247832">
    <property type="component" value="Unassembled WGS sequence"/>
</dbReference>
<feature type="region of interest" description="Disordered" evidence="1">
    <location>
        <begin position="1"/>
        <end position="46"/>
    </location>
</feature>
<evidence type="ECO:0000259" key="2">
    <source>
        <dbReference type="Pfam" id="PF02720"/>
    </source>
</evidence>
<protein>
    <recommendedName>
        <fullName evidence="2">DUF222 domain-containing protein</fullName>
    </recommendedName>
</protein>
<proteinExistence type="predicted"/>
<accession>A0A2V5L4P7</accession>
<feature type="domain" description="DUF222" evidence="2">
    <location>
        <begin position="273"/>
        <end position="472"/>
    </location>
</feature>
<evidence type="ECO:0000313" key="3">
    <source>
        <dbReference type="EMBL" id="PYI65104.1"/>
    </source>
</evidence>
<feature type="compositionally biased region" description="Polar residues" evidence="1">
    <location>
        <begin position="431"/>
        <end position="442"/>
    </location>
</feature>
<feature type="region of interest" description="Disordered" evidence="1">
    <location>
        <begin position="102"/>
        <end position="138"/>
    </location>
</feature>
<name>A0A2V5L4P7_9MICC</name>
<feature type="region of interest" description="Disordered" evidence="1">
    <location>
        <begin position="415"/>
        <end position="442"/>
    </location>
</feature>
<evidence type="ECO:0000256" key="1">
    <source>
        <dbReference type="SAM" id="MobiDB-lite"/>
    </source>
</evidence>
<evidence type="ECO:0000313" key="4">
    <source>
        <dbReference type="Proteomes" id="UP000247832"/>
    </source>
</evidence>
<dbReference type="OrthoDB" id="5197219at2"/>
<gene>
    <name evidence="3" type="ORF">CVV68_19450</name>
</gene>
<dbReference type="InterPro" id="IPR003870">
    <property type="entry name" value="DUF222"/>
</dbReference>